<gene>
    <name evidence="1" type="ORF">AMECASPLE_035643</name>
</gene>
<name>A0ABV0XWF5_9TELE</name>
<dbReference type="EMBL" id="JAHRIP010014773">
    <property type="protein sequence ID" value="MEQ2285801.1"/>
    <property type="molecule type" value="Genomic_DNA"/>
</dbReference>
<accession>A0ABV0XWF5</accession>
<proteinExistence type="predicted"/>
<sequence>MLQHRLQQTAAALQLAGASALLGGSPGTLPCSSLGGLQWSRRWFSWDSRALGGLWMSVAQISSVSVSVPGGQVCGSSHSLLHIFMEKPCIHKRAHTQTHRC</sequence>
<evidence type="ECO:0000313" key="1">
    <source>
        <dbReference type="EMBL" id="MEQ2285801.1"/>
    </source>
</evidence>
<evidence type="ECO:0000313" key="2">
    <source>
        <dbReference type="Proteomes" id="UP001469553"/>
    </source>
</evidence>
<protein>
    <recommendedName>
        <fullName evidence="3">Secreted protein</fullName>
    </recommendedName>
</protein>
<organism evidence="1 2">
    <name type="scientific">Ameca splendens</name>
    <dbReference type="NCBI Taxonomy" id="208324"/>
    <lineage>
        <taxon>Eukaryota</taxon>
        <taxon>Metazoa</taxon>
        <taxon>Chordata</taxon>
        <taxon>Craniata</taxon>
        <taxon>Vertebrata</taxon>
        <taxon>Euteleostomi</taxon>
        <taxon>Actinopterygii</taxon>
        <taxon>Neopterygii</taxon>
        <taxon>Teleostei</taxon>
        <taxon>Neoteleostei</taxon>
        <taxon>Acanthomorphata</taxon>
        <taxon>Ovalentaria</taxon>
        <taxon>Atherinomorphae</taxon>
        <taxon>Cyprinodontiformes</taxon>
        <taxon>Goodeidae</taxon>
        <taxon>Ameca</taxon>
    </lineage>
</organism>
<evidence type="ECO:0008006" key="3">
    <source>
        <dbReference type="Google" id="ProtNLM"/>
    </source>
</evidence>
<keyword evidence="2" id="KW-1185">Reference proteome</keyword>
<comment type="caution">
    <text evidence="1">The sequence shown here is derived from an EMBL/GenBank/DDBJ whole genome shotgun (WGS) entry which is preliminary data.</text>
</comment>
<dbReference type="Proteomes" id="UP001469553">
    <property type="component" value="Unassembled WGS sequence"/>
</dbReference>
<reference evidence="1 2" key="1">
    <citation type="submission" date="2021-06" db="EMBL/GenBank/DDBJ databases">
        <authorList>
            <person name="Palmer J.M."/>
        </authorList>
    </citation>
    <scope>NUCLEOTIDE SEQUENCE [LARGE SCALE GENOMIC DNA]</scope>
    <source>
        <strain evidence="1 2">AS_MEX2019</strain>
        <tissue evidence="1">Muscle</tissue>
    </source>
</reference>